<accession>A0A346Y5P3</accession>
<evidence type="ECO:0000313" key="2">
    <source>
        <dbReference type="Proteomes" id="UP000264006"/>
    </source>
</evidence>
<name>A0A346Y5P3_9ACTN</name>
<evidence type="ECO:0000313" key="1">
    <source>
        <dbReference type="EMBL" id="AXV09790.1"/>
    </source>
</evidence>
<dbReference type="AlphaFoldDB" id="A0A346Y5P3"/>
<dbReference type="KEGG" id="euz:DVS28_b0020"/>
<organism evidence="1 2">
    <name type="scientific">Euzebya pacifica</name>
    <dbReference type="NCBI Taxonomy" id="1608957"/>
    <lineage>
        <taxon>Bacteria</taxon>
        <taxon>Bacillati</taxon>
        <taxon>Actinomycetota</taxon>
        <taxon>Nitriliruptoria</taxon>
        <taxon>Euzebyales</taxon>
    </lineage>
</organism>
<keyword evidence="2" id="KW-1185">Reference proteome</keyword>
<gene>
    <name evidence="1" type="ORF">DVS28_b0020</name>
</gene>
<proteinExistence type="predicted"/>
<geneLocation type="plasmid" evidence="2">
    <name>pedy32-46i</name>
</geneLocation>
<keyword evidence="1" id="KW-0614">Plasmid</keyword>
<dbReference type="Proteomes" id="UP000264006">
    <property type="component" value="Plasmid pEDY32-46I"/>
</dbReference>
<protein>
    <submittedName>
        <fullName evidence="1">Uncharacterized protein</fullName>
    </submittedName>
</protein>
<dbReference type="EMBL" id="CP031166">
    <property type="protein sequence ID" value="AXV09790.1"/>
    <property type="molecule type" value="Genomic_DNA"/>
</dbReference>
<sequence>MPGMPNSPLRLVLVTLDNDRFTIVRHDEFHGRHDDNDDDLDYDLDDVDDDDLDGGLEGPEWTYVPGTEDGIEDHLPDDVVALMQVTGGLMGPDQVWWPTSCLEEVRAALLTAGHPLSTANW</sequence>
<reference evidence="1 2" key="1">
    <citation type="submission" date="2018-09" db="EMBL/GenBank/DDBJ databases">
        <title>Complete genome sequence of Euzebya sp. DY32-46 isolated from seawater of Pacific Ocean.</title>
        <authorList>
            <person name="Xu L."/>
            <person name="Wu Y.-H."/>
            <person name="Xu X.-W."/>
        </authorList>
    </citation>
    <scope>NUCLEOTIDE SEQUENCE [LARGE SCALE GENOMIC DNA]</scope>
    <source>
        <strain evidence="1 2">DY32-46</strain>
        <plasmid evidence="2">pedy32-46i</plasmid>
    </source>
</reference>